<evidence type="ECO:0000256" key="6">
    <source>
        <dbReference type="SAM" id="Phobius"/>
    </source>
</evidence>
<dbReference type="OrthoDB" id="6132759at2759"/>
<gene>
    <name evidence="7" type="ORF">AVEN_37986_1</name>
    <name evidence="8" type="ORF">AVEN_70448_1</name>
</gene>
<dbReference type="InterPro" id="IPR038377">
    <property type="entry name" value="Na/Glc_symporter_sf"/>
</dbReference>
<dbReference type="PROSITE" id="PS50283">
    <property type="entry name" value="NA_SOLUT_SYMP_3"/>
    <property type="match status" value="1"/>
</dbReference>
<proteinExistence type="inferred from homology"/>
<keyword evidence="4 6" id="KW-1133">Transmembrane helix</keyword>
<dbReference type="EMBL" id="BGPR01160572">
    <property type="protein sequence ID" value="GBL94324.1"/>
    <property type="molecule type" value="Genomic_DNA"/>
</dbReference>
<evidence type="ECO:0000256" key="1">
    <source>
        <dbReference type="ARBA" id="ARBA00004141"/>
    </source>
</evidence>
<evidence type="ECO:0000256" key="2">
    <source>
        <dbReference type="ARBA" id="ARBA00006434"/>
    </source>
</evidence>
<comment type="subcellular location">
    <subcellularLocation>
        <location evidence="1">Membrane</location>
        <topology evidence="1">Multi-pass membrane protein</topology>
    </subcellularLocation>
</comment>
<evidence type="ECO:0000313" key="7">
    <source>
        <dbReference type="EMBL" id="GBL92528.1"/>
    </source>
</evidence>
<protein>
    <submittedName>
        <fullName evidence="8">Uncharacterized protein</fullName>
    </submittedName>
</protein>
<evidence type="ECO:0000313" key="8">
    <source>
        <dbReference type="EMBL" id="GBL94324.1"/>
    </source>
</evidence>
<evidence type="ECO:0000256" key="5">
    <source>
        <dbReference type="ARBA" id="ARBA00023136"/>
    </source>
</evidence>
<dbReference type="AlphaFoldDB" id="A0A4Y2BT32"/>
<dbReference type="GO" id="GO:0022857">
    <property type="term" value="F:transmembrane transporter activity"/>
    <property type="evidence" value="ECO:0007669"/>
    <property type="project" value="InterPro"/>
</dbReference>
<dbReference type="Gene3D" id="1.20.1730.10">
    <property type="entry name" value="Sodium/glucose cotransporter"/>
    <property type="match status" value="1"/>
</dbReference>
<comment type="similarity">
    <text evidence="2">Belongs to the sodium:solute symporter (SSF) (TC 2.A.21) family.</text>
</comment>
<dbReference type="GO" id="GO:0016020">
    <property type="term" value="C:membrane"/>
    <property type="evidence" value="ECO:0007669"/>
    <property type="project" value="UniProtKB-SubCell"/>
</dbReference>
<sequence>GGLKAVVWTVVFQSALMYVAMVAVIMKISMMLGFTEVFHIGSKGGRFILFE</sequence>
<keyword evidence="3 6" id="KW-0812">Transmembrane</keyword>
<evidence type="ECO:0000256" key="3">
    <source>
        <dbReference type="ARBA" id="ARBA00022692"/>
    </source>
</evidence>
<keyword evidence="9" id="KW-1185">Reference proteome</keyword>
<accession>A0A4Y2BT32</accession>
<dbReference type="EMBL" id="BGPR01160056">
    <property type="protein sequence ID" value="GBL92528.1"/>
    <property type="molecule type" value="Genomic_DNA"/>
</dbReference>
<evidence type="ECO:0000256" key="4">
    <source>
        <dbReference type="ARBA" id="ARBA00022989"/>
    </source>
</evidence>
<dbReference type="Proteomes" id="UP000499080">
    <property type="component" value="Unassembled WGS sequence"/>
</dbReference>
<keyword evidence="5 6" id="KW-0472">Membrane</keyword>
<dbReference type="InterPro" id="IPR001734">
    <property type="entry name" value="Na/solute_symporter"/>
</dbReference>
<reference evidence="8 9" key="1">
    <citation type="journal article" date="2019" name="Sci. Rep.">
        <title>Orb-weaving spider Araneus ventricosus genome elucidates the spidroin gene catalogue.</title>
        <authorList>
            <person name="Kono N."/>
            <person name="Nakamura H."/>
            <person name="Ohtoshi R."/>
            <person name="Moran D.A.P."/>
            <person name="Shinohara A."/>
            <person name="Yoshida Y."/>
            <person name="Fujiwara M."/>
            <person name="Mori M."/>
            <person name="Tomita M."/>
            <person name="Arakawa K."/>
        </authorList>
    </citation>
    <scope>NUCLEOTIDE SEQUENCE [LARGE SCALE GENOMIC DNA]</scope>
</reference>
<name>A0A4Y2BT32_ARAVE</name>
<organism evidence="8 9">
    <name type="scientific">Araneus ventricosus</name>
    <name type="common">Orbweaver spider</name>
    <name type="synonym">Epeira ventricosa</name>
    <dbReference type="NCBI Taxonomy" id="182803"/>
    <lineage>
        <taxon>Eukaryota</taxon>
        <taxon>Metazoa</taxon>
        <taxon>Ecdysozoa</taxon>
        <taxon>Arthropoda</taxon>
        <taxon>Chelicerata</taxon>
        <taxon>Arachnida</taxon>
        <taxon>Araneae</taxon>
        <taxon>Araneomorphae</taxon>
        <taxon>Entelegynae</taxon>
        <taxon>Araneoidea</taxon>
        <taxon>Araneidae</taxon>
        <taxon>Araneus</taxon>
    </lineage>
</organism>
<comment type="caution">
    <text evidence="8">The sequence shown here is derived from an EMBL/GenBank/DDBJ whole genome shotgun (WGS) entry which is preliminary data.</text>
</comment>
<feature type="non-terminal residue" evidence="8">
    <location>
        <position position="1"/>
    </location>
</feature>
<feature type="transmembrane region" description="Helical" evidence="6">
    <location>
        <begin position="6"/>
        <end position="26"/>
    </location>
</feature>
<evidence type="ECO:0000313" key="9">
    <source>
        <dbReference type="Proteomes" id="UP000499080"/>
    </source>
</evidence>